<evidence type="ECO:0000313" key="5">
    <source>
        <dbReference type="Proteomes" id="UP001341245"/>
    </source>
</evidence>
<proteinExistence type="predicted"/>
<dbReference type="Proteomes" id="UP001341245">
    <property type="component" value="Unassembled WGS sequence"/>
</dbReference>
<organism evidence="4 5">
    <name type="scientific">Aureobasidium pullulans</name>
    <name type="common">Black yeast</name>
    <name type="synonym">Pullularia pullulans</name>
    <dbReference type="NCBI Taxonomy" id="5580"/>
    <lineage>
        <taxon>Eukaryota</taxon>
        <taxon>Fungi</taxon>
        <taxon>Dikarya</taxon>
        <taxon>Ascomycota</taxon>
        <taxon>Pezizomycotina</taxon>
        <taxon>Dothideomycetes</taxon>
        <taxon>Dothideomycetidae</taxon>
        <taxon>Dothideales</taxon>
        <taxon>Saccotheciaceae</taxon>
        <taxon>Aureobasidium</taxon>
    </lineage>
</organism>
<gene>
    <name evidence="4" type="ORF">QM012_000063</name>
</gene>
<dbReference type="EMBL" id="JASGXD010000001">
    <property type="protein sequence ID" value="KAK6008160.1"/>
    <property type="molecule type" value="Genomic_DNA"/>
</dbReference>
<dbReference type="PROSITE" id="PS50088">
    <property type="entry name" value="ANK_REPEAT"/>
    <property type="match status" value="1"/>
</dbReference>
<evidence type="ECO:0000256" key="3">
    <source>
        <dbReference type="PROSITE-ProRule" id="PRU00023"/>
    </source>
</evidence>
<feature type="repeat" description="ANK" evidence="3">
    <location>
        <begin position="207"/>
        <end position="239"/>
    </location>
</feature>
<evidence type="ECO:0000256" key="1">
    <source>
        <dbReference type="ARBA" id="ARBA00022737"/>
    </source>
</evidence>
<comment type="caution">
    <text evidence="4">The sequence shown here is derived from an EMBL/GenBank/DDBJ whole genome shotgun (WGS) entry which is preliminary data.</text>
</comment>
<evidence type="ECO:0000256" key="2">
    <source>
        <dbReference type="ARBA" id="ARBA00023043"/>
    </source>
</evidence>
<dbReference type="Pfam" id="PF12796">
    <property type="entry name" value="Ank_2"/>
    <property type="match status" value="1"/>
</dbReference>
<sequence>MRPAHSMMPEPKDALLNLATAGDLHQMRTLLTASQESPSEEAVQKLLAAAVQSSHLEVVEFLLDQYLSVSMNEEIVRSAVNTGSIPVFKILLARDPSIINMPFEKRGSPLIVACMGRQTSEYLEYLLESGADPNQDPDAASYPLALVAALYSDPDAIDLLLRYGARLEHSGPLAAAARLGNEPLMRRLFDSGARLEDDIYYVGAYTSLATPLHIAVERGHLGVVKILLQHGADPTATDDRGATVFDVARQMQNKGKDVSQMLKILGEDEDQTV</sequence>
<dbReference type="PANTHER" id="PTHR24171">
    <property type="entry name" value="ANKYRIN REPEAT DOMAIN-CONTAINING PROTEIN 39-RELATED"/>
    <property type="match status" value="1"/>
</dbReference>
<dbReference type="SMART" id="SM00248">
    <property type="entry name" value="ANK"/>
    <property type="match status" value="4"/>
</dbReference>
<dbReference type="InterPro" id="IPR002110">
    <property type="entry name" value="Ankyrin_rpt"/>
</dbReference>
<protein>
    <recommendedName>
        <fullName evidence="6">Ankyrin</fullName>
    </recommendedName>
</protein>
<dbReference type="InterPro" id="IPR036770">
    <property type="entry name" value="Ankyrin_rpt-contain_sf"/>
</dbReference>
<keyword evidence="2 3" id="KW-0040">ANK repeat</keyword>
<keyword evidence="1" id="KW-0677">Repeat</keyword>
<dbReference type="Gene3D" id="1.25.40.20">
    <property type="entry name" value="Ankyrin repeat-containing domain"/>
    <property type="match status" value="2"/>
</dbReference>
<dbReference type="SUPFAM" id="SSF48403">
    <property type="entry name" value="Ankyrin repeat"/>
    <property type="match status" value="1"/>
</dbReference>
<name>A0ABR0TUP1_AURPU</name>
<reference evidence="4 5" key="1">
    <citation type="submission" date="2023-11" db="EMBL/GenBank/DDBJ databases">
        <title>Draft genome sequence and annotation of the polyextremotolerant black yeast-like fungus Aureobasidium pullulans NRRL 62042.</title>
        <authorList>
            <person name="Dielentheis-Frenken M.R.E."/>
            <person name="Wibberg D."/>
            <person name="Blank L.M."/>
            <person name="Tiso T."/>
        </authorList>
    </citation>
    <scope>NUCLEOTIDE SEQUENCE [LARGE SCALE GENOMIC DNA]</scope>
    <source>
        <strain evidence="4 5">NRRL 62042</strain>
    </source>
</reference>
<keyword evidence="5" id="KW-1185">Reference proteome</keyword>
<evidence type="ECO:0008006" key="6">
    <source>
        <dbReference type="Google" id="ProtNLM"/>
    </source>
</evidence>
<dbReference type="PROSITE" id="PS50297">
    <property type="entry name" value="ANK_REP_REGION"/>
    <property type="match status" value="1"/>
</dbReference>
<accession>A0ABR0TUP1</accession>
<evidence type="ECO:0000313" key="4">
    <source>
        <dbReference type="EMBL" id="KAK6008160.1"/>
    </source>
</evidence>